<dbReference type="PROSITE" id="PS50157">
    <property type="entry name" value="ZINC_FINGER_C2H2_2"/>
    <property type="match status" value="4"/>
</dbReference>
<dbReference type="Proteomes" id="UP001168821">
    <property type="component" value="Unassembled WGS sequence"/>
</dbReference>
<dbReference type="InterPro" id="IPR013087">
    <property type="entry name" value="Znf_C2H2_type"/>
</dbReference>
<evidence type="ECO:0000256" key="5">
    <source>
        <dbReference type="PROSITE-ProRule" id="PRU00042"/>
    </source>
</evidence>
<keyword evidence="3 5" id="KW-0863">Zinc-finger</keyword>
<dbReference type="InterPro" id="IPR036236">
    <property type="entry name" value="Znf_C2H2_sf"/>
</dbReference>
<comment type="caution">
    <text evidence="7">The sequence shown here is derived from an EMBL/GenBank/DDBJ whole genome shotgun (WGS) entry which is preliminary data.</text>
</comment>
<feature type="domain" description="C2H2-type" evidence="6">
    <location>
        <begin position="186"/>
        <end position="214"/>
    </location>
</feature>
<feature type="domain" description="C2H2-type" evidence="6">
    <location>
        <begin position="248"/>
        <end position="276"/>
    </location>
</feature>
<keyword evidence="8" id="KW-1185">Reference proteome</keyword>
<accession>A0AA38HN53</accession>
<evidence type="ECO:0000256" key="2">
    <source>
        <dbReference type="ARBA" id="ARBA00022737"/>
    </source>
</evidence>
<reference evidence="7" key="1">
    <citation type="journal article" date="2023" name="G3 (Bethesda)">
        <title>Whole genome assemblies of Zophobas morio and Tenebrio molitor.</title>
        <authorList>
            <person name="Kaur S."/>
            <person name="Stinson S.A."/>
            <person name="diCenzo G.C."/>
        </authorList>
    </citation>
    <scope>NUCLEOTIDE SEQUENCE</scope>
    <source>
        <strain evidence="7">QUZm001</strain>
    </source>
</reference>
<name>A0AA38HN53_9CUCU</name>
<sequence>MFKSSPQTPLKKDFFDCSANIPSYQCSVCSYETHFLTHYKNHTLQNAVEQNYKCPKCNFRTHSRYLVLRHNFFQCKKNHGRRLSKKVQLQCEYCPYTTICHSRLKTHVLFKHTPDEEVHWFQCDHCDRKFKMKGSLQKHVDVVHNKISENIPFLRCKQCNFETQNKFYLKTHVLVKHTSETKIKWVKCQFCPAKFKTKKYLKGHVRYKHLDTQKTFKCEQCDFEAKTKTNLKSHFVIKHTPDDSIVWIYCDYCPAKFKYKARLRNHVRRRHTDLEMTSWFGCDLCEYKTPWKNCLQRHVVVEHSVDDRASNNVTILQWSSMCIQ</sequence>
<dbReference type="EMBL" id="JALNTZ010000009">
    <property type="protein sequence ID" value="KAJ3640816.1"/>
    <property type="molecule type" value="Genomic_DNA"/>
</dbReference>
<evidence type="ECO:0000256" key="1">
    <source>
        <dbReference type="ARBA" id="ARBA00022723"/>
    </source>
</evidence>
<dbReference type="GO" id="GO:0005634">
    <property type="term" value="C:nucleus"/>
    <property type="evidence" value="ECO:0007669"/>
    <property type="project" value="TreeGrafter"/>
</dbReference>
<gene>
    <name evidence="7" type="ORF">Zmor_027355</name>
</gene>
<feature type="domain" description="C2H2-type" evidence="6">
    <location>
        <begin position="216"/>
        <end position="244"/>
    </location>
</feature>
<dbReference type="GO" id="GO:0045944">
    <property type="term" value="P:positive regulation of transcription by RNA polymerase II"/>
    <property type="evidence" value="ECO:0007669"/>
    <property type="project" value="TreeGrafter"/>
</dbReference>
<dbReference type="InterPro" id="IPR050688">
    <property type="entry name" value="Zinc_finger/UBP_domain"/>
</dbReference>
<feature type="domain" description="C2H2-type" evidence="6">
    <location>
        <begin position="121"/>
        <end position="149"/>
    </location>
</feature>
<dbReference type="PANTHER" id="PTHR24403">
    <property type="entry name" value="ZINC FINGER PROTEIN"/>
    <property type="match status" value="1"/>
</dbReference>
<dbReference type="GO" id="GO:0008270">
    <property type="term" value="F:zinc ion binding"/>
    <property type="evidence" value="ECO:0007669"/>
    <property type="project" value="UniProtKB-KW"/>
</dbReference>
<dbReference type="AlphaFoldDB" id="A0AA38HN53"/>
<proteinExistence type="predicted"/>
<dbReference type="SMART" id="SM00355">
    <property type="entry name" value="ZnF_C2H2"/>
    <property type="match status" value="9"/>
</dbReference>
<dbReference type="PROSITE" id="PS00028">
    <property type="entry name" value="ZINC_FINGER_C2H2_1"/>
    <property type="match status" value="3"/>
</dbReference>
<evidence type="ECO:0000313" key="7">
    <source>
        <dbReference type="EMBL" id="KAJ3640816.1"/>
    </source>
</evidence>
<dbReference type="Pfam" id="PF00096">
    <property type="entry name" value="zf-C2H2"/>
    <property type="match status" value="2"/>
</dbReference>
<evidence type="ECO:0000259" key="6">
    <source>
        <dbReference type="PROSITE" id="PS50157"/>
    </source>
</evidence>
<evidence type="ECO:0000256" key="3">
    <source>
        <dbReference type="ARBA" id="ARBA00022771"/>
    </source>
</evidence>
<dbReference type="SUPFAM" id="SSF57667">
    <property type="entry name" value="beta-beta-alpha zinc fingers"/>
    <property type="match status" value="3"/>
</dbReference>
<keyword evidence="4" id="KW-0862">Zinc</keyword>
<keyword evidence="2" id="KW-0677">Repeat</keyword>
<evidence type="ECO:0000313" key="8">
    <source>
        <dbReference type="Proteomes" id="UP001168821"/>
    </source>
</evidence>
<protein>
    <recommendedName>
        <fullName evidence="6">C2H2-type domain-containing protein</fullName>
    </recommendedName>
</protein>
<dbReference type="PANTHER" id="PTHR24403:SF67">
    <property type="entry name" value="FI01116P-RELATED"/>
    <property type="match status" value="1"/>
</dbReference>
<evidence type="ECO:0000256" key="4">
    <source>
        <dbReference type="ARBA" id="ARBA00022833"/>
    </source>
</evidence>
<organism evidence="7 8">
    <name type="scientific">Zophobas morio</name>
    <dbReference type="NCBI Taxonomy" id="2755281"/>
    <lineage>
        <taxon>Eukaryota</taxon>
        <taxon>Metazoa</taxon>
        <taxon>Ecdysozoa</taxon>
        <taxon>Arthropoda</taxon>
        <taxon>Hexapoda</taxon>
        <taxon>Insecta</taxon>
        <taxon>Pterygota</taxon>
        <taxon>Neoptera</taxon>
        <taxon>Endopterygota</taxon>
        <taxon>Coleoptera</taxon>
        <taxon>Polyphaga</taxon>
        <taxon>Cucujiformia</taxon>
        <taxon>Tenebrionidae</taxon>
        <taxon>Zophobas</taxon>
    </lineage>
</organism>
<dbReference type="Gene3D" id="3.30.160.60">
    <property type="entry name" value="Classic Zinc Finger"/>
    <property type="match status" value="4"/>
</dbReference>
<keyword evidence="1" id="KW-0479">Metal-binding</keyword>